<dbReference type="RefSeq" id="WP_192729343.1">
    <property type="nucleotide sequence ID" value="NZ_BAAAVL010000020.1"/>
</dbReference>
<comment type="catalytic activity">
    <reaction evidence="1">
        <text>a uridine in RNA = a pseudouridine in RNA</text>
        <dbReference type="Rhea" id="RHEA:48348"/>
        <dbReference type="Rhea" id="RHEA-COMP:12068"/>
        <dbReference type="Rhea" id="RHEA-COMP:12069"/>
        <dbReference type="ChEBI" id="CHEBI:65314"/>
        <dbReference type="ChEBI" id="CHEBI:65315"/>
    </reaction>
</comment>
<evidence type="ECO:0000256" key="4">
    <source>
        <dbReference type="ARBA" id="ARBA00036390"/>
    </source>
</evidence>
<feature type="region of interest" description="Disordered" evidence="8">
    <location>
        <begin position="1"/>
        <end position="24"/>
    </location>
</feature>
<name>A0ABR9IQN1_RHIVS</name>
<evidence type="ECO:0000256" key="5">
    <source>
        <dbReference type="ARBA" id="ARBA00036535"/>
    </source>
</evidence>
<dbReference type="InterPro" id="IPR018496">
    <property type="entry name" value="PsdUridine_synth_RsuA/RluB_CS"/>
</dbReference>
<dbReference type="InterPro" id="IPR020103">
    <property type="entry name" value="PsdUridine_synth_cat_dom_sf"/>
</dbReference>
<dbReference type="InterPro" id="IPR006145">
    <property type="entry name" value="PsdUridine_synth_RsuA/RluA"/>
</dbReference>
<dbReference type="InterPro" id="IPR050343">
    <property type="entry name" value="RsuA_PseudoU_synthase"/>
</dbReference>
<dbReference type="InterPro" id="IPR020094">
    <property type="entry name" value="TruA/RsuA/RluB/E/F_N"/>
</dbReference>
<dbReference type="SUPFAM" id="SSF55174">
    <property type="entry name" value="Alpha-L RNA-binding motif"/>
    <property type="match status" value="1"/>
</dbReference>
<evidence type="ECO:0000256" key="3">
    <source>
        <dbReference type="ARBA" id="ARBA00023235"/>
    </source>
</evidence>
<comment type="caution">
    <text evidence="10">The sequence shown here is derived from an EMBL/GenBank/DDBJ whole genome shotgun (WGS) entry which is preliminary data.</text>
</comment>
<proteinExistence type="inferred from homology"/>
<dbReference type="Pfam" id="PF01479">
    <property type="entry name" value="S4"/>
    <property type="match status" value="1"/>
</dbReference>
<dbReference type="PROSITE" id="PS50889">
    <property type="entry name" value="S4"/>
    <property type="match status" value="1"/>
</dbReference>
<dbReference type="SMART" id="SM00363">
    <property type="entry name" value="S4"/>
    <property type="match status" value="1"/>
</dbReference>
<dbReference type="PROSITE" id="PS01149">
    <property type="entry name" value="PSI_RSU"/>
    <property type="match status" value="1"/>
</dbReference>
<evidence type="ECO:0000313" key="10">
    <source>
        <dbReference type="EMBL" id="MBE1505498.1"/>
    </source>
</evidence>
<evidence type="ECO:0000256" key="7">
    <source>
        <dbReference type="RuleBase" id="RU003887"/>
    </source>
</evidence>
<gene>
    <name evidence="10" type="ORF">H4W29_002679</name>
</gene>
<evidence type="ECO:0000256" key="8">
    <source>
        <dbReference type="SAM" id="MobiDB-lite"/>
    </source>
</evidence>
<dbReference type="Gene3D" id="3.30.70.1560">
    <property type="entry name" value="Alpha-L RNA-binding motif"/>
    <property type="match status" value="1"/>
</dbReference>
<feature type="domain" description="RNA-binding S4" evidence="9">
    <location>
        <begin position="25"/>
        <end position="85"/>
    </location>
</feature>
<keyword evidence="11" id="KW-1185">Reference proteome</keyword>
<dbReference type="EC" id="5.4.99.-" evidence="7"/>
<dbReference type="CDD" id="cd02870">
    <property type="entry name" value="PseudoU_synth_RsuA_like"/>
    <property type="match status" value="1"/>
</dbReference>
<dbReference type="CDD" id="cd00165">
    <property type="entry name" value="S4"/>
    <property type="match status" value="1"/>
</dbReference>
<comment type="similarity">
    <text evidence="2 7">Belongs to the pseudouridine synthase RsuA family.</text>
</comment>
<dbReference type="InterPro" id="IPR036986">
    <property type="entry name" value="S4_RNA-bd_sf"/>
</dbReference>
<dbReference type="Proteomes" id="UP000620262">
    <property type="component" value="Unassembled WGS sequence"/>
</dbReference>
<organism evidence="10 11">
    <name type="scientific">Rhizobium viscosum</name>
    <name type="common">Arthrobacter viscosus</name>
    <dbReference type="NCBI Taxonomy" id="1673"/>
    <lineage>
        <taxon>Bacteria</taxon>
        <taxon>Pseudomonadati</taxon>
        <taxon>Pseudomonadota</taxon>
        <taxon>Alphaproteobacteria</taxon>
        <taxon>Hyphomicrobiales</taxon>
        <taxon>Rhizobiaceae</taxon>
        <taxon>Rhizobium/Agrobacterium group</taxon>
        <taxon>Rhizobium</taxon>
    </lineage>
</organism>
<evidence type="ECO:0000256" key="2">
    <source>
        <dbReference type="ARBA" id="ARBA00008348"/>
    </source>
</evidence>
<dbReference type="Gene3D" id="3.10.290.10">
    <property type="entry name" value="RNA-binding S4 domain"/>
    <property type="match status" value="1"/>
</dbReference>
<dbReference type="InterPro" id="IPR000748">
    <property type="entry name" value="PsdUridine_synth_RsuA/RluB/E/F"/>
</dbReference>
<evidence type="ECO:0000256" key="1">
    <source>
        <dbReference type="ARBA" id="ARBA00000073"/>
    </source>
</evidence>
<comment type="catalytic activity">
    <reaction evidence="4">
        <text>uridine(35) in tRNA(Tyr) = pseudouridine(35) in tRNA(Tyr)</text>
        <dbReference type="Rhea" id="RHEA:60556"/>
        <dbReference type="Rhea" id="RHEA-COMP:15607"/>
        <dbReference type="Rhea" id="RHEA-COMP:15608"/>
        <dbReference type="ChEBI" id="CHEBI:65314"/>
        <dbReference type="ChEBI" id="CHEBI:65315"/>
    </reaction>
</comment>
<sequence length="268" mass="29926">MKGRRSPQKTHERNRPQAEPAGKRVTLPRALSKLGYCSRTQAERLIAEGRVAVGDRIVTDPAAWVDLSTALIKVDDKEIVAEVRIYLMLNKPRGLVTTRHDPEGRPTVYDCLADFDVPHLSPVGRLDKASEGLLLFTNDTEFAQTLLDPITHVSKSYHVQIDRIADNDMLTAMMSGLRHDGELLRATAARKLRDGDRNSWIEVELQEGRNRQIRRMLEALDIACLRLVRVAIGGLELGGLPKGSVRALTESELKDLRRKVGTGKAIRD</sequence>
<dbReference type="GO" id="GO:0160139">
    <property type="term" value="F:23S rRNA pseudouridine(2605) synthase activity"/>
    <property type="evidence" value="ECO:0007669"/>
    <property type="project" value="UniProtKB-EC"/>
</dbReference>
<protein>
    <recommendedName>
        <fullName evidence="7">Pseudouridine synthase</fullName>
        <ecNumber evidence="7">5.4.99.-</ecNumber>
    </recommendedName>
</protein>
<dbReference type="SUPFAM" id="SSF55120">
    <property type="entry name" value="Pseudouridine synthase"/>
    <property type="match status" value="1"/>
</dbReference>
<keyword evidence="3 7" id="KW-0413">Isomerase</keyword>
<dbReference type="NCBIfam" id="TIGR00093">
    <property type="entry name" value="pseudouridine synthase"/>
    <property type="match status" value="1"/>
</dbReference>
<evidence type="ECO:0000313" key="11">
    <source>
        <dbReference type="Proteomes" id="UP000620262"/>
    </source>
</evidence>
<evidence type="ECO:0000259" key="9">
    <source>
        <dbReference type="SMART" id="SM00363"/>
    </source>
</evidence>
<dbReference type="InterPro" id="IPR002942">
    <property type="entry name" value="S4_RNA-bd"/>
</dbReference>
<dbReference type="Gene3D" id="3.30.70.580">
    <property type="entry name" value="Pseudouridine synthase I, catalytic domain, N-terminal subdomain"/>
    <property type="match status" value="1"/>
</dbReference>
<keyword evidence="6" id="KW-0694">RNA-binding</keyword>
<dbReference type="PANTHER" id="PTHR47683:SF2">
    <property type="entry name" value="RNA-BINDING S4 DOMAIN-CONTAINING PROTEIN"/>
    <property type="match status" value="1"/>
</dbReference>
<accession>A0ABR9IQN1</accession>
<comment type="catalytic activity">
    <reaction evidence="5">
        <text>uridine(2604) in 23S rRNA = pseudouridine(2604) in 23S rRNA</text>
        <dbReference type="Rhea" id="RHEA:38875"/>
        <dbReference type="Rhea" id="RHEA-COMP:10093"/>
        <dbReference type="Rhea" id="RHEA-COMP:10094"/>
        <dbReference type="ChEBI" id="CHEBI:65314"/>
        <dbReference type="ChEBI" id="CHEBI:65315"/>
        <dbReference type="EC" id="5.4.99.21"/>
    </reaction>
</comment>
<evidence type="ECO:0000256" key="6">
    <source>
        <dbReference type="PROSITE-ProRule" id="PRU00182"/>
    </source>
</evidence>
<reference evidence="10 11" key="1">
    <citation type="submission" date="2020-10" db="EMBL/GenBank/DDBJ databases">
        <title>Sequencing the genomes of 1000 actinobacteria strains.</title>
        <authorList>
            <person name="Klenk H.-P."/>
        </authorList>
    </citation>
    <scope>NUCLEOTIDE SEQUENCE [LARGE SCALE GENOMIC DNA]</scope>
    <source>
        <strain evidence="10 11">DSM 7307</strain>
    </source>
</reference>
<dbReference type="Pfam" id="PF00849">
    <property type="entry name" value="PseudoU_synth_2"/>
    <property type="match status" value="1"/>
</dbReference>
<dbReference type="PANTHER" id="PTHR47683">
    <property type="entry name" value="PSEUDOURIDINE SYNTHASE FAMILY PROTEIN-RELATED"/>
    <property type="match status" value="1"/>
</dbReference>
<dbReference type="EMBL" id="JADBEC010000001">
    <property type="protein sequence ID" value="MBE1505498.1"/>
    <property type="molecule type" value="Genomic_DNA"/>
</dbReference>
<dbReference type="InterPro" id="IPR042092">
    <property type="entry name" value="PsdUridine_s_RsuA/RluB/E/F_cat"/>
</dbReference>